<name>A0A4R0NNG8_9SPHI</name>
<feature type="compositionally biased region" description="Basic and acidic residues" evidence="1">
    <location>
        <begin position="136"/>
        <end position="157"/>
    </location>
</feature>
<keyword evidence="4" id="KW-1185">Reference proteome</keyword>
<reference evidence="3 4" key="1">
    <citation type="submission" date="2019-02" db="EMBL/GenBank/DDBJ databases">
        <title>Pedobacter sp. RP-1-14 sp. nov., isolated from Arctic soil.</title>
        <authorList>
            <person name="Dahal R.H."/>
        </authorList>
    </citation>
    <scope>NUCLEOTIDE SEQUENCE [LARGE SCALE GENOMIC DNA]</scope>
    <source>
        <strain evidence="3 4">RP-1-14</strain>
    </source>
</reference>
<evidence type="ECO:0000256" key="1">
    <source>
        <dbReference type="SAM" id="MobiDB-lite"/>
    </source>
</evidence>
<dbReference type="RefSeq" id="WP_131592021.1">
    <property type="nucleotide sequence ID" value="NZ_SJSL01000001.1"/>
</dbReference>
<evidence type="ECO:0000256" key="2">
    <source>
        <dbReference type="SAM" id="SignalP"/>
    </source>
</evidence>
<dbReference type="Proteomes" id="UP000293347">
    <property type="component" value="Unassembled WGS sequence"/>
</dbReference>
<gene>
    <name evidence="3" type="ORF">EZ437_00275</name>
</gene>
<dbReference type="AlphaFoldDB" id="A0A4R0NNG8"/>
<dbReference type="OrthoDB" id="6385145at2"/>
<dbReference type="EMBL" id="SJSL01000001">
    <property type="protein sequence ID" value="TCD02462.1"/>
    <property type="molecule type" value="Genomic_DNA"/>
</dbReference>
<dbReference type="Pfam" id="PF13618">
    <property type="entry name" value="Gluconate_2-dh3"/>
    <property type="match status" value="1"/>
</dbReference>
<feature type="signal peptide" evidence="2">
    <location>
        <begin position="1"/>
        <end position="19"/>
    </location>
</feature>
<evidence type="ECO:0000313" key="4">
    <source>
        <dbReference type="Proteomes" id="UP000293347"/>
    </source>
</evidence>
<keyword evidence="2" id="KW-0732">Signal</keyword>
<accession>A0A4R0NNG8</accession>
<feature type="chain" id="PRO_5020246787" evidence="2">
    <location>
        <begin position="20"/>
        <end position="228"/>
    </location>
</feature>
<proteinExistence type="predicted"/>
<dbReference type="InterPro" id="IPR027056">
    <property type="entry name" value="Gluconate_2DH_su3"/>
</dbReference>
<feature type="region of interest" description="Disordered" evidence="1">
    <location>
        <begin position="136"/>
        <end position="167"/>
    </location>
</feature>
<sequence length="228" mass="24884">MDRRAAVKNMAFLMGGALSATTIAVFLDGCTSTSTTASGNLFTADQQALITEIADIIIPATGTPGAKAAGVGPFIAMMVKDCYPDDAQKAFVKGLQELEEQSKDEYKKSFTELSAEERQQLLNKVREATIADIKAENETLDKQKQADQEKQRTDPAKGKSQTENAGIISILPKDKPKTEARFFAIIRDLTLLGYFTSEIGVTKAYEYVDIPGRYDGCTDLKPGQRVWA</sequence>
<protein>
    <submittedName>
        <fullName evidence="3">Gluconate 2-dehydrogenase subunit 3 family protein</fullName>
    </submittedName>
</protein>
<evidence type="ECO:0000313" key="3">
    <source>
        <dbReference type="EMBL" id="TCD02462.1"/>
    </source>
</evidence>
<organism evidence="3 4">
    <name type="scientific">Pedobacter psychroterrae</name>
    <dbReference type="NCBI Taxonomy" id="2530453"/>
    <lineage>
        <taxon>Bacteria</taxon>
        <taxon>Pseudomonadati</taxon>
        <taxon>Bacteroidota</taxon>
        <taxon>Sphingobacteriia</taxon>
        <taxon>Sphingobacteriales</taxon>
        <taxon>Sphingobacteriaceae</taxon>
        <taxon>Pedobacter</taxon>
    </lineage>
</organism>
<comment type="caution">
    <text evidence="3">The sequence shown here is derived from an EMBL/GenBank/DDBJ whole genome shotgun (WGS) entry which is preliminary data.</text>
</comment>